<name>S8F648_FOMSC</name>
<evidence type="ECO:0008006" key="3">
    <source>
        <dbReference type="Google" id="ProtNLM"/>
    </source>
</evidence>
<dbReference type="AlphaFoldDB" id="S8F648"/>
<gene>
    <name evidence="1" type="ORF">FOMPIDRAFT_1018399</name>
</gene>
<evidence type="ECO:0000313" key="2">
    <source>
        <dbReference type="Proteomes" id="UP000015241"/>
    </source>
</evidence>
<accession>S8F648</accession>
<dbReference type="STRING" id="743788.S8F648"/>
<reference evidence="1 2" key="1">
    <citation type="journal article" date="2012" name="Science">
        <title>The Paleozoic origin of enzymatic lignin decomposition reconstructed from 31 fungal genomes.</title>
        <authorList>
            <person name="Floudas D."/>
            <person name="Binder M."/>
            <person name="Riley R."/>
            <person name="Barry K."/>
            <person name="Blanchette R.A."/>
            <person name="Henrissat B."/>
            <person name="Martinez A.T."/>
            <person name="Otillar R."/>
            <person name="Spatafora J.W."/>
            <person name="Yadav J.S."/>
            <person name="Aerts A."/>
            <person name="Benoit I."/>
            <person name="Boyd A."/>
            <person name="Carlson A."/>
            <person name="Copeland A."/>
            <person name="Coutinho P.M."/>
            <person name="de Vries R.P."/>
            <person name="Ferreira P."/>
            <person name="Findley K."/>
            <person name="Foster B."/>
            <person name="Gaskell J."/>
            <person name="Glotzer D."/>
            <person name="Gorecki P."/>
            <person name="Heitman J."/>
            <person name="Hesse C."/>
            <person name="Hori C."/>
            <person name="Igarashi K."/>
            <person name="Jurgens J.A."/>
            <person name="Kallen N."/>
            <person name="Kersten P."/>
            <person name="Kohler A."/>
            <person name="Kuees U."/>
            <person name="Kumar T.K.A."/>
            <person name="Kuo A."/>
            <person name="LaButti K."/>
            <person name="Larrondo L.F."/>
            <person name="Lindquist E."/>
            <person name="Ling A."/>
            <person name="Lombard V."/>
            <person name="Lucas S."/>
            <person name="Lundell T."/>
            <person name="Martin R."/>
            <person name="McLaughlin D.J."/>
            <person name="Morgenstern I."/>
            <person name="Morin E."/>
            <person name="Murat C."/>
            <person name="Nagy L.G."/>
            <person name="Nolan M."/>
            <person name="Ohm R.A."/>
            <person name="Patyshakuliyeva A."/>
            <person name="Rokas A."/>
            <person name="Ruiz-Duenas F.J."/>
            <person name="Sabat G."/>
            <person name="Salamov A."/>
            <person name="Samejima M."/>
            <person name="Schmutz J."/>
            <person name="Slot J.C."/>
            <person name="St John F."/>
            <person name="Stenlid J."/>
            <person name="Sun H."/>
            <person name="Sun S."/>
            <person name="Syed K."/>
            <person name="Tsang A."/>
            <person name="Wiebenga A."/>
            <person name="Young D."/>
            <person name="Pisabarro A."/>
            <person name="Eastwood D.C."/>
            <person name="Martin F."/>
            <person name="Cullen D."/>
            <person name="Grigoriev I.V."/>
            <person name="Hibbett D.S."/>
        </authorList>
    </citation>
    <scope>NUCLEOTIDE SEQUENCE</scope>
    <source>
        <strain evidence="2">FP-58527</strain>
    </source>
</reference>
<organism evidence="1 2">
    <name type="scientific">Fomitopsis schrenkii</name>
    <name type="common">Brown rot fungus</name>
    <dbReference type="NCBI Taxonomy" id="2126942"/>
    <lineage>
        <taxon>Eukaryota</taxon>
        <taxon>Fungi</taxon>
        <taxon>Dikarya</taxon>
        <taxon>Basidiomycota</taxon>
        <taxon>Agaricomycotina</taxon>
        <taxon>Agaricomycetes</taxon>
        <taxon>Polyporales</taxon>
        <taxon>Fomitopsis</taxon>
    </lineage>
</organism>
<protein>
    <recommendedName>
        <fullName evidence="3">F-box domain-containing protein</fullName>
    </recommendedName>
</protein>
<keyword evidence="2" id="KW-1185">Reference proteome</keyword>
<dbReference type="InParanoid" id="S8F648"/>
<dbReference type="EMBL" id="KE504178">
    <property type="protein sequence ID" value="EPS97170.1"/>
    <property type="molecule type" value="Genomic_DNA"/>
</dbReference>
<dbReference type="HOGENOM" id="CLU_727690_0_0_1"/>
<evidence type="ECO:0000313" key="1">
    <source>
        <dbReference type="EMBL" id="EPS97170.1"/>
    </source>
</evidence>
<dbReference type="OrthoDB" id="2788229at2759"/>
<sequence>MSLHLPLETWDRIIDHLWNDRTSLDACSLTCTALLVSTRLHIFRNVQVHLRCEQDCDKVAELKAPHTTQPLRYIGILNLGRSCFFHAELNAEVQAQWLDNKLPPLLSELIGVDTLHLFNVIWAMAVPRALEESPWSSWLRIYLALTPTTRASVKSLSPQIRTLMLQTVWFGGHQMLQDFLVSFTSLVKLDLQDIVVGGPPTPGAPATNILDLSRLKRLAVVQLRVASILRRDGALEVLSSKFSPEFRELRIMFSDLAPGSRGQDLASVQEQWQRWDEAIATLHRLNPHALIRLMLECVDFGSMLDSRADLAASLERYDAYLQSLTRELGAFLQRSIGSGARVMMACTPPKEMPFKAFWLTTNGPEPCTEAQPNEEILQEA</sequence>
<proteinExistence type="predicted"/>
<dbReference type="Proteomes" id="UP000015241">
    <property type="component" value="Unassembled WGS sequence"/>
</dbReference>